<feature type="region of interest" description="Disordered" evidence="1">
    <location>
        <begin position="52"/>
        <end position="71"/>
    </location>
</feature>
<sequence length="123" mass="12261">LTKDGVTITAAGKNPVSLSKDGLDNGGNKISNIADGTDDTDAVNVRQLEAKSKASKTELTANGGESAGSTTGNIVLTKTTAADGHIIYDNKLNDTVTLGTDPTKAVTVDGTTGTIKAGDGANA</sequence>
<protein>
    <submittedName>
        <fullName evidence="3">Hemagglutinin</fullName>
    </submittedName>
</protein>
<evidence type="ECO:0000259" key="2">
    <source>
        <dbReference type="Pfam" id="PF05662"/>
    </source>
</evidence>
<name>W1YJ41_9ZZZZ</name>
<feature type="non-terminal residue" evidence="3">
    <location>
        <position position="1"/>
    </location>
</feature>
<dbReference type="InterPro" id="IPR011049">
    <property type="entry name" value="Serralysin-like_metalloprot_C"/>
</dbReference>
<dbReference type="Gene3D" id="2.20.70.140">
    <property type="match status" value="1"/>
</dbReference>
<feature type="domain" description="Trimeric autotransporter adhesin YadA-like stalk" evidence="2">
    <location>
        <begin position="29"/>
        <end position="68"/>
    </location>
</feature>
<proteinExistence type="predicted"/>
<dbReference type="AlphaFoldDB" id="W1YJ41"/>
<evidence type="ECO:0000313" key="3">
    <source>
        <dbReference type="EMBL" id="ETJ42356.1"/>
    </source>
</evidence>
<gene>
    <name evidence="3" type="ORF">Q604_UNBC03680G0001</name>
</gene>
<dbReference type="GO" id="GO:0019867">
    <property type="term" value="C:outer membrane"/>
    <property type="evidence" value="ECO:0007669"/>
    <property type="project" value="InterPro"/>
</dbReference>
<dbReference type="EMBL" id="AZMM01003680">
    <property type="protein sequence ID" value="ETJ42356.1"/>
    <property type="molecule type" value="Genomic_DNA"/>
</dbReference>
<dbReference type="InterPro" id="IPR008635">
    <property type="entry name" value="Coiled_stalk_dom"/>
</dbReference>
<dbReference type="Pfam" id="PF05662">
    <property type="entry name" value="YadA_stalk"/>
    <property type="match status" value="1"/>
</dbReference>
<feature type="non-terminal residue" evidence="3">
    <location>
        <position position="123"/>
    </location>
</feature>
<accession>W1YJ41</accession>
<comment type="caution">
    <text evidence="3">The sequence shown here is derived from an EMBL/GenBank/DDBJ whole genome shotgun (WGS) entry which is preliminary data.</text>
</comment>
<dbReference type="Gene3D" id="6.10.250.2040">
    <property type="match status" value="1"/>
</dbReference>
<evidence type="ECO:0000256" key="1">
    <source>
        <dbReference type="SAM" id="MobiDB-lite"/>
    </source>
</evidence>
<dbReference type="SUPFAM" id="SSF101967">
    <property type="entry name" value="Adhesin YadA, collagen-binding domain"/>
    <property type="match status" value="1"/>
</dbReference>
<organism evidence="3">
    <name type="scientific">human gut metagenome</name>
    <dbReference type="NCBI Taxonomy" id="408170"/>
    <lineage>
        <taxon>unclassified sequences</taxon>
        <taxon>metagenomes</taxon>
        <taxon>organismal metagenomes</taxon>
    </lineage>
</organism>
<reference evidence="3" key="1">
    <citation type="submission" date="2013-12" db="EMBL/GenBank/DDBJ databases">
        <title>A Varibaculum cambriense genome reconstructed from a premature infant gut community with otherwise low bacterial novelty that shifts toward anaerobic metabolism during the third week of life.</title>
        <authorList>
            <person name="Brown C.T."/>
            <person name="Sharon I."/>
            <person name="Thomas B.C."/>
            <person name="Castelle C.J."/>
            <person name="Morowitz M.J."/>
            <person name="Banfield J.F."/>
        </authorList>
    </citation>
    <scope>NUCLEOTIDE SEQUENCE</scope>
</reference>